<evidence type="ECO:0000313" key="5">
    <source>
        <dbReference type="EnsemblMetazoa" id="XP_038057289.1"/>
    </source>
</evidence>
<dbReference type="AlphaFoldDB" id="A0A914A0U1"/>
<feature type="domain" description="CCDC92/74 N-terminal" evidence="4">
    <location>
        <begin position="8"/>
        <end position="57"/>
    </location>
</feature>
<dbReference type="OrthoDB" id="2155209at2759"/>
<dbReference type="PANTHER" id="PTHR14882">
    <property type="entry name" value="COILED-COIL DOMAIN-CONTAINING 74A"/>
    <property type="match status" value="1"/>
</dbReference>
<evidence type="ECO:0000256" key="1">
    <source>
        <dbReference type="ARBA" id="ARBA00023054"/>
    </source>
</evidence>
<reference evidence="5" key="1">
    <citation type="submission" date="2022-11" db="UniProtKB">
        <authorList>
            <consortium name="EnsemblMetazoa"/>
        </authorList>
    </citation>
    <scope>IDENTIFICATION</scope>
</reference>
<feature type="compositionally biased region" description="Basic and acidic residues" evidence="3">
    <location>
        <begin position="150"/>
        <end position="161"/>
    </location>
</feature>
<dbReference type="OMA" id="HEEMHKL"/>
<keyword evidence="6" id="KW-1185">Reference proteome</keyword>
<feature type="compositionally biased region" description="Basic residues" evidence="3">
    <location>
        <begin position="170"/>
        <end position="179"/>
    </location>
</feature>
<dbReference type="PANTHER" id="PTHR14882:SF1">
    <property type="entry name" value="CCDC92 DOMAIN-CONTAINING PROTEIN"/>
    <property type="match status" value="1"/>
</dbReference>
<dbReference type="EnsemblMetazoa" id="XM_038201361.1">
    <property type="protein sequence ID" value="XP_038057289.1"/>
    <property type="gene ID" value="LOC119728919"/>
</dbReference>
<dbReference type="RefSeq" id="XP_038057289.1">
    <property type="nucleotide sequence ID" value="XM_038201361.1"/>
</dbReference>
<feature type="region of interest" description="Disordered" evidence="3">
    <location>
        <begin position="145"/>
        <end position="179"/>
    </location>
</feature>
<dbReference type="InterPro" id="IPR040370">
    <property type="entry name" value="CCDC74A/CCDC74B/CCDC92"/>
</dbReference>
<accession>A0A914A0U1</accession>
<evidence type="ECO:0000256" key="2">
    <source>
        <dbReference type="SAM" id="Coils"/>
    </source>
</evidence>
<dbReference type="Proteomes" id="UP000887568">
    <property type="component" value="Unplaced"/>
</dbReference>
<dbReference type="Pfam" id="PF14916">
    <property type="entry name" value="CCDC92"/>
    <property type="match status" value="1"/>
</dbReference>
<protein>
    <recommendedName>
        <fullName evidence="4">CCDC92/74 N-terminal domain-containing protein</fullName>
    </recommendedName>
</protein>
<keyword evidence="1 2" id="KW-0175">Coiled coil</keyword>
<organism evidence="5 6">
    <name type="scientific">Patiria miniata</name>
    <name type="common">Bat star</name>
    <name type="synonym">Asterina miniata</name>
    <dbReference type="NCBI Taxonomy" id="46514"/>
    <lineage>
        <taxon>Eukaryota</taxon>
        <taxon>Metazoa</taxon>
        <taxon>Echinodermata</taxon>
        <taxon>Eleutherozoa</taxon>
        <taxon>Asterozoa</taxon>
        <taxon>Asteroidea</taxon>
        <taxon>Valvatacea</taxon>
        <taxon>Valvatida</taxon>
        <taxon>Asterinidae</taxon>
        <taxon>Patiria</taxon>
    </lineage>
</organism>
<name>A0A914A0U1_PATMI</name>
<evidence type="ECO:0000256" key="3">
    <source>
        <dbReference type="SAM" id="MobiDB-lite"/>
    </source>
</evidence>
<dbReference type="InterPro" id="IPR039496">
    <property type="entry name" value="CCDC92/74_N"/>
</dbReference>
<proteinExistence type="predicted"/>
<feature type="coiled-coil region" evidence="2">
    <location>
        <begin position="20"/>
        <end position="106"/>
    </location>
</feature>
<evidence type="ECO:0000259" key="4">
    <source>
        <dbReference type="Pfam" id="PF14916"/>
    </source>
</evidence>
<sequence>MAAPVHVQLRNAESSILFMQQEHAKTLQGLHQELQKLQKKCAELTFELAMKGDAPDQAELYVKKQKALEAQLQEKTAEYAEAKKELEKRDSRVSSLEQQVKTQEHQHQNEIKHYKHQASVMTSELEQRSSSIAYLTTQLHQLKLRHRSRSKDEAALADERISSPAPPKDKPHHVRRHKVRTSSIGLEGLKAPLRAIHPAGLDNSDLLDYASYVADTAATPQYIVRTRRSGSAGPRRHSSTTHSRTDILDLQPFLAKNANCGPEMRPTPPPILPPIPPSEDRNRNILDKRNIFSKRSIHRSNPEFDQSLTAAMETLAVEKVCSGEKDLRQIEQSKSD</sequence>
<evidence type="ECO:0000313" key="6">
    <source>
        <dbReference type="Proteomes" id="UP000887568"/>
    </source>
</evidence>
<dbReference type="GeneID" id="119728919"/>